<keyword evidence="3" id="KW-1185">Reference proteome</keyword>
<dbReference type="PANTHER" id="PTHR21038">
    <property type="entry name" value="40-2-3 PROTEIN-RELATED"/>
    <property type="match status" value="1"/>
</dbReference>
<proteinExistence type="predicted"/>
<evidence type="ECO:0000313" key="3">
    <source>
        <dbReference type="Proteomes" id="UP001152622"/>
    </source>
</evidence>
<accession>A0A9Q1IFL5</accession>
<reference evidence="2" key="1">
    <citation type="journal article" date="2023" name="Science">
        <title>Genome structures resolve the early diversification of teleost fishes.</title>
        <authorList>
            <person name="Parey E."/>
            <person name="Louis A."/>
            <person name="Montfort J."/>
            <person name="Bouchez O."/>
            <person name="Roques C."/>
            <person name="Iampietro C."/>
            <person name="Lluch J."/>
            <person name="Castinel A."/>
            <person name="Donnadieu C."/>
            <person name="Desvignes T."/>
            <person name="Floi Bucao C."/>
            <person name="Jouanno E."/>
            <person name="Wen M."/>
            <person name="Mejri S."/>
            <person name="Dirks R."/>
            <person name="Jansen H."/>
            <person name="Henkel C."/>
            <person name="Chen W.J."/>
            <person name="Zahm M."/>
            <person name="Cabau C."/>
            <person name="Klopp C."/>
            <person name="Thompson A.W."/>
            <person name="Robinson-Rechavi M."/>
            <person name="Braasch I."/>
            <person name="Lecointre G."/>
            <person name="Bobe J."/>
            <person name="Postlethwait J.H."/>
            <person name="Berthelot C."/>
            <person name="Roest Crollius H."/>
            <person name="Guiguen Y."/>
        </authorList>
    </citation>
    <scope>NUCLEOTIDE SEQUENCE</scope>
    <source>
        <strain evidence="2">WJC10195</strain>
    </source>
</reference>
<name>A0A9Q1IFL5_SYNKA</name>
<dbReference type="Proteomes" id="UP001152622">
    <property type="component" value="Chromosome 18"/>
</dbReference>
<dbReference type="PANTHER" id="PTHR21038:SF3">
    <property type="entry name" value="UAP56-INTERACTING FACTOR"/>
    <property type="match status" value="1"/>
</dbReference>
<sequence>MGDTVADTEKMEVTRSSEKIDMTLDEIIELNKKEQKASSGAQRTKNKRMANRNSILKKLGREGQRRFPFKRGAYQIQQGPYRPRFMGPYRQGFYRKRPNNFIKTPPSTNGVSPLNRKPWSTEDTEPLGQYRVKTQPWFKRKFYQPYRYPAWPMRRTPQLYVGRKFQRTDQKQGQVRTRQFILNRTFLARKMNDRFGKYQKVRSWGKAPSSGSVLTVSVPNTKTAPDPLVKVKQSTVTDMSSETGDEPAQPKGIPLRFNFKAVSNQTGVSLNDRFTGLKIRGGTGHRPWRGRGRGRMVILQ</sequence>
<dbReference type="GO" id="GO:0016607">
    <property type="term" value="C:nuclear speck"/>
    <property type="evidence" value="ECO:0007669"/>
    <property type="project" value="TreeGrafter"/>
</dbReference>
<dbReference type="InterPro" id="IPR009782">
    <property type="entry name" value="FYTTD1"/>
</dbReference>
<evidence type="ECO:0008006" key="4">
    <source>
        <dbReference type="Google" id="ProtNLM"/>
    </source>
</evidence>
<dbReference type="EMBL" id="JAINUF010000018">
    <property type="protein sequence ID" value="KAJ8337937.1"/>
    <property type="molecule type" value="Genomic_DNA"/>
</dbReference>
<protein>
    <recommendedName>
        <fullName evidence="4">Forty-two-three domain-containing protein 1</fullName>
    </recommendedName>
</protein>
<comment type="caution">
    <text evidence="2">The sequence shown here is derived from an EMBL/GenBank/DDBJ whole genome shotgun (WGS) entry which is preliminary data.</text>
</comment>
<organism evidence="2 3">
    <name type="scientific">Synaphobranchus kaupii</name>
    <name type="common">Kaup's arrowtooth eel</name>
    <dbReference type="NCBI Taxonomy" id="118154"/>
    <lineage>
        <taxon>Eukaryota</taxon>
        <taxon>Metazoa</taxon>
        <taxon>Chordata</taxon>
        <taxon>Craniata</taxon>
        <taxon>Vertebrata</taxon>
        <taxon>Euteleostomi</taxon>
        <taxon>Actinopterygii</taxon>
        <taxon>Neopterygii</taxon>
        <taxon>Teleostei</taxon>
        <taxon>Anguilliformes</taxon>
        <taxon>Synaphobranchidae</taxon>
        <taxon>Synaphobranchus</taxon>
    </lineage>
</organism>
<evidence type="ECO:0000256" key="1">
    <source>
        <dbReference type="SAM" id="MobiDB-lite"/>
    </source>
</evidence>
<dbReference type="OrthoDB" id="9898865at2759"/>
<evidence type="ECO:0000313" key="2">
    <source>
        <dbReference type="EMBL" id="KAJ8337937.1"/>
    </source>
</evidence>
<feature type="region of interest" description="Disordered" evidence="1">
    <location>
        <begin position="99"/>
        <end position="122"/>
    </location>
</feature>
<feature type="compositionally biased region" description="Polar residues" evidence="1">
    <location>
        <begin position="101"/>
        <end position="112"/>
    </location>
</feature>
<dbReference type="GO" id="GO:0006406">
    <property type="term" value="P:mRNA export from nucleus"/>
    <property type="evidence" value="ECO:0007669"/>
    <property type="project" value="InterPro"/>
</dbReference>
<dbReference type="Pfam" id="PF07078">
    <property type="entry name" value="FYTT"/>
    <property type="match status" value="1"/>
</dbReference>
<gene>
    <name evidence="2" type="ORF">SKAU_G00369030</name>
</gene>
<dbReference type="AlphaFoldDB" id="A0A9Q1IFL5"/>
<dbReference type="GO" id="GO:0003729">
    <property type="term" value="F:mRNA binding"/>
    <property type="evidence" value="ECO:0007669"/>
    <property type="project" value="InterPro"/>
</dbReference>